<feature type="chain" id="PRO_5014915007" evidence="1">
    <location>
        <begin position="20"/>
        <end position="81"/>
    </location>
</feature>
<dbReference type="AlphaFoldDB" id="A0A2M3ZS38"/>
<evidence type="ECO:0000256" key="1">
    <source>
        <dbReference type="SAM" id="SignalP"/>
    </source>
</evidence>
<protein>
    <submittedName>
        <fullName evidence="2">Putative secreted peptide</fullName>
    </submittedName>
</protein>
<dbReference type="EMBL" id="GGFM01010437">
    <property type="protein sequence ID" value="MBW31188.1"/>
    <property type="molecule type" value="Transcribed_RNA"/>
</dbReference>
<feature type="signal peptide" evidence="1">
    <location>
        <begin position="1"/>
        <end position="19"/>
    </location>
</feature>
<sequence>MAWLLFMLLPPLLGLKCGAFPKPAIEKKMEGFGEIGGEEKRERKKVSLYEKSIFCFISPEESVYWIESKALNIARVFCYAS</sequence>
<evidence type="ECO:0000313" key="2">
    <source>
        <dbReference type="EMBL" id="MBW31188.1"/>
    </source>
</evidence>
<reference evidence="2" key="1">
    <citation type="submission" date="2018-01" db="EMBL/GenBank/DDBJ databases">
        <title>An insight into the sialome of Amazonian anophelines.</title>
        <authorList>
            <person name="Ribeiro J.M."/>
            <person name="Scarpassa V."/>
            <person name="Calvo E."/>
        </authorList>
    </citation>
    <scope>NUCLEOTIDE SEQUENCE</scope>
    <source>
        <tissue evidence="2">Salivary glands</tissue>
    </source>
</reference>
<name>A0A2M3ZS38_9DIPT</name>
<organism evidence="2">
    <name type="scientific">Anopheles braziliensis</name>
    <dbReference type="NCBI Taxonomy" id="58242"/>
    <lineage>
        <taxon>Eukaryota</taxon>
        <taxon>Metazoa</taxon>
        <taxon>Ecdysozoa</taxon>
        <taxon>Arthropoda</taxon>
        <taxon>Hexapoda</taxon>
        <taxon>Insecta</taxon>
        <taxon>Pterygota</taxon>
        <taxon>Neoptera</taxon>
        <taxon>Endopterygota</taxon>
        <taxon>Diptera</taxon>
        <taxon>Nematocera</taxon>
        <taxon>Culicoidea</taxon>
        <taxon>Culicidae</taxon>
        <taxon>Anophelinae</taxon>
        <taxon>Anopheles</taxon>
    </lineage>
</organism>
<proteinExistence type="predicted"/>
<accession>A0A2M3ZS38</accession>
<keyword evidence="1" id="KW-0732">Signal</keyword>